<reference evidence="2" key="1">
    <citation type="submission" date="2018-01" db="EMBL/GenBank/DDBJ databases">
        <title>An insight into the sialome of Amazonian anophelines.</title>
        <authorList>
            <person name="Ribeiro J.M."/>
            <person name="Scarpassa V."/>
            <person name="Calvo E."/>
        </authorList>
    </citation>
    <scope>NUCLEOTIDE SEQUENCE</scope>
</reference>
<dbReference type="AlphaFoldDB" id="A0A2M4DFB5"/>
<dbReference type="EMBL" id="GGFL01012035">
    <property type="protein sequence ID" value="MBW76213.1"/>
    <property type="molecule type" value="Transcribed_RNA"/>
</dbReference>
<keyword evidence="1" id="KW-0732">Signal</keyword>
<accession>A0A2M4DFB5</accession>
<name>A0A2M4DFB5_ANODA</name>
<proteinExistence type="predicted"/>
<sequence length="77" mass="8446">MTHSCVCVCVCMCVCVNAILTRVYFTRKKKSSRSPGCTKKVHAHFSTNEKQLLFPTSAVRGVAIPRVETSPSSSSRP</sequence>
<feature type="chain" id="PRO_5014999216" evidence="1">
    <location>
        <begin position="19"/>
        <end position="77"/>
    </location>
</feature>
<organism evidence="2">
    <name type="scientific">Anopheles darlingi</name>
    <name type="common">Mosquito</name>
    <dbReference type="NCBI Taxonomy" id="43151"/>
    <lineage>
        <taxon>Eukaryota</taxon>
        <taxon>Metazoa</taxon>
        <taxon>Ecdysozoa</taxon>
        <taxon>Arthropoda</taxon>
        <taxon>Hexapoda</taxon>
        <taxon>Insecta</taxon>
        <taxon>Pterygota</taxon>
        <taxon>Neoptera</taxon>
        <taxon>Endopterygota</taxon>
        <taxon>Diptera</taxon>
        <taxon>Nematocera</taxon>
        <taxon>Culicoidea</taxon>
        <taxon>Culicidae</taxon>
        <taxon>Anophelinae</taxon>
        <taxon>Anopheles</taxon>
    </lineage>
</organism>
<feature type="signal peptide" evidence="1">
    <location>
        <begin position="1"/>
        <end position="18"/>
    </location>
</feature>
<protein>
    <submittedName>
        <fullName evidence="2">Putative secreted protein</fullName>
    </submittedName>
</protein>
<evidence type="ECO:0000313" key="2">
    <source>
        <dbReference type="EMBL" id="MBW76213.1"/>
    </source>
</evidence>
<evidence type="ECO:0000256" key="1">
    <source>
        <dbReference type="SAM" id="SignalP"/>
    </source>
</evidence>